<dbReference type="VEuPathDB" id="FungiDB:RO3G_14099"/>
<evidence type="ECO:0000313" key="3">
    <source>
        <dbReference type="Proteomes" id="UP000009138"/>
    </source>
</evidence>
<sequence length="53" mass="6013">MGKSRPRYNEKARASSKRPNQRPHPKARDGGLGITAFDPEQNSREIPKQQEPV</sequence>
<dbReference type="OMA" id="TQRPHPK"/>
<evidence type="ECO:0000256" key="1">
    <source>
        <dbReference type="SAM" id="MobiDB-lite"/>
    </source>
</evidence>
<keyword evidence="3" id="KW-1185">Reference proteome</keyword>
<dbReference type="STRING" id="246409.I1CLQ8"/>
<dbReference type="Proteomes" id="UP000009138">
    <property type="component" value="Unassembled WGS sequence"/>
</dbReference>
<dbReference type="AlphaFoldDB" id="I1CLQ8"/>
<evidence type="ECO:0000313" key="2">
    <source>
        <dbReference type="EMBL" id="EIE89388.1"/>
    </source>
</evidence>
<name>I1CLQ8_RHIO9</name>
<proteinExistence type="predicted"/>
<organism evidence="2 3">
    <name type="scientific">Rhizopus delemar (strain RA 99-880 / ATCC MYA-4621 / FGSC 9543 / NRRL 43880)</name>
    <name type="common">Mucormycosis agent</name>
    <name type="synonym">Rhizopus arrhizus var. delemar</name>
    <dbReference type="NCBI Taxonomy" id="246409"/>
    <lineage>
        <taxon>Eukaryota</taxon>
        <taxon>Fungi</taxon>
        <taxon>Fungi incertae sedis</taxon>
        <taxon>Mucoromycota</taxon>
        <taxon>Mucoromycotina</taxon>
        <taxon>Mucoromycetes</taxon>
        <taxon>Mucorales</taxon>
        <taxon>Mucorineae</taxon>
        <taxon>Rhizopodaceae</taxon>
        <taxon>Rhizopus</taxon>
    </lineage>
</organism>
<dbReference type="GeneID" id="93621064"/>
<dbReference type="OrthoDB" id="2280013at2759"/>
<protein>
    <submittedName>
        <fullName evidence="2">Uncharacterized protein</fullName>
    </submittedName>
</protein>
<accession>I1CLQ8</accession>
<feature type="compositionally biased region" description="Basic residues" evidence="1">
    <location>
        <begin position="14"/>
        <end position="25"/>
    </location>
</feature>
<dbReference type="InParanoid" id="I1CLQ8"/>
<reference evidence="2 3" key="1">
    <citation type="journal article" date="2009" name="PLoS Genet.">
        <title>Genomic analysis of the basal lineage fungus Rhizopus oryzae reveals a whole-genome duplication.</title>
        <authorList>
            <person name="Ma L.-J."/>
            <person name="Ibrahim A.S."/>
            <person name="Skory C."/>
            <person name="Grabherr M.G."/>
            <person name="Burger G."/>
            <person name="Butler M."/>
            <person name="Elias M."/>
            <person name="Idnurm A."/>
            <person name="Lang B.F."/>
            <person name="Sone T."/>
            <person name="Abe A."/>
            <person name="Calvo S.E."/>
            <person name="Corrochano L.M."/>
            <person name="Engels R."/>
            <person name="Fu J."/>
            <person name="Hansberg W."/>
            <person name="Kim J.-M."/>
            <person name="Kodira C.D."/>
            <person name="Koehrsen M.J."/>
            <person name="Liu B."/>
            <person name="Miranda-Saavedra D."/>
            <person name="O'Leary S."/>
            <person name="Ortiz-Castellanos L."/>
            <person name="Poulter R."/>
            <person name="Rodriguez-Romero J."/>
            <person name="Ruiz-Herrera J."/>
            <person name="Shen Y.-Q."/>
            <person name="Zeng Q."/>
            <person name="Galagan J."/>
            <person name="Birren B.W."/>
            <person name="Cuomo C.A."/>
            <person name="Wickes B.L."/>
        </authorList>
    </citation>
    <scope>NUCLEOTIDE SEQUENCE [LARGE SCALE GENOMIC DNA]</scope>
    <source>
        <strain evidence="3">RA 99-880 / ATCC MYA-4621 / FGSC 9543 / NRRL 43880</strain>
    </source>
</reference>
<gene>
    <name evidence="2" type="ORF">RO3G_14099</name>
</gene>
<feature type="region of interest" description="Disordered" evidence="1">
    <location>
        <begin position="1"/>
        <end position="53"/>
    </location>
</feature>
<dbReference type="EMBL" id="CH476744">
    <property type="protein sequence ID" value="EIE89388.1"/>
    <property type="molecule type" value="Genomic_DNA"/>
</dbReference>
<dbReference type="RefSeq" id="XP_067524784.1">
    <property type="nucleotide sequence ID" value="XM_067668683.1"/>
</dbReference>
<feature type="compositionally biased region" description="Basic and acidic residues" evidence="1">
    <location>
        <begin position="41"/>
        <end position="53"/>
    </location>
</feature>